<dbReference type="CDD" id="cd22157">
    <property type="entry name" value="F-box_AtFBW1-like"/>
    <property type="match status" value="1"/>
</dbReference>
<dbReference type="Proteomes" id="UP000017836">
    <property type="component" value="Unassembled WGS sequence"/>
</dbReference>
<reference evidence="4" key="1">
    <citation type="journal article" date="2013" name="Science">
        <title>The Amborella genome and the evolution of flowering plants.</title>
        <authorList>
            <consortium name="Amborella Genome Project"/>
        </authorList>
    </citation>
    <scope>NUCLEOTIDE SEQUENCE [LARGE SCALE GENOMIC DNA]</scope>
</reference>
<dbReference type="Gene3D" id="1.20.1280.50">
    <property type="match status" value="1"/>
</dbReference>
<dbReference type="PROSITE" id="PS50181">
    <property type="entry name" value="FBOX"/>
    <property type="match status" value="1"/>
</dbReference>
<evidence type="ECO:0000313" key="4">
    <source>
        <dbReference type="Proteomes" id="UP000017836"/>
    </source>
</evidence>
<dbReference type="GO" id="GO:0031146">
    <property type="term" value="P:SCF-dependent proteasomal ubiquitin-dependent protein catabolic process"/>
    <property type="evidence" value="ECO:0000318"/>
    <property type="project" value="GO_Central"/>
</dbReference>
<sequence>MLQKPVTSRKRNQLHEASSSTVEANTSRFQEISSIENNEVEDRTVVSLPQLPNDIIDRIIVKLPLEPICRFKSVCKSWEHHLSSRNFGAMRARSMHMPAQTFGVISVLSRFYFLRSLSQPNANVSLSKLKLNAGDVMTKDMYASNGMICFDDSNGIFICNPVEKELIAIPRILKWGLEIRGFYFDPFKHPILERNYRGLSSVRVPPKVGVHGLHVLHNVEVLCVTFNMETEEWARIPFPSNFTGEVCSFVEWDGRLCLVHAPKRFELVIWRVTEMMLEKVMPLCLDKRYYSRRIRPHIDDLVMIGHVRFLFIARALTKSIEITAYDIEGNKTAINWKFCLDTKLGCGSLSRIFPFTPTLLHCVTVLA</sequence>
<feature type="domain" description="F-box" evidence="2">
    <location>
        <begin position="45"/>
        <end position="95"/>
    </location>
</feature>
<dbReference type="InterPro" id="IPR036047">
    <property type="entry name" value="F-box-like_dom_sf"/>
</dbReference>
<evidence type="ECO:0000313" key="3">
    <source>
        <dbReference type="EMBL" id="ERN04205.1"/>
    </source>
</evidence>
<evidence type="ECO:0000256" key="1">
    <source>
        <dbReference type="SAM" id="MobiDB-lite"/>
    </source>
</evidence>
<protein>
    <recommendedName>
        <fullName evidence="2">F-box domain-containing protein</fullName>
    </recommendedName>
</protein>
<gene>
    <name evidence="3" type="ORF">AMTR_s00077p00120140</name>
</gene>
<dbReference type="InterPro" id="IPR050796">
    <property type="entry name" value="SCF_F-box_component"/>
</dbReference>
<dbReference type="InterPro" id="IPR001810">
    <property type="entry name" value="F-box_dom"/>
</dbReference>
<keyword evidence="4" id="KW-1185">Reference proteome</keyword>
<dbReference type="Pfam" id="PF00646">
    <property type="entry name" value="F-box"/>
    <property type="match status" value="1"/>
</dbReference>
<accession>W1PB27</accession>
<organism evidence="3 4">
    <name type="scientific">Amborella trichopoda</name>
    <dbReference type="NCBI Taxonomy" id="13333"/>
    <lineage>
        <taxon>Eukaryota</taxon>
        <taxon>Viridiplantae</taxon>
        <taxon>Streptophyta</taxon>
        <taxon>Embryophyta</taxon>
        <taxon>Tracheophyta</taxon>
        <taxon>Spermatophyta</taxon>
        <taxon>Magnoliopsida</taxon>
        <taxon>Amborellales</taxon>
        <taxon>Amborellaceae</taxon>
        <taxon>Amborella</taxon>
    </lineage>
</organism>
<evidence type="ECO:0000259" key="2">
    <source>
        <dbReference type="PROSITE" id="PS50181"/>
    </source>
</evidence>
<dbReference type="GO" id="GO:0004842">
    <property type="term" value="F:ubiquitin-protein transferase activity"/>
    <property type="evidence" value="ECO:0000318"/>
    <property type="project" value="GO_Central"/>
</dbReference>
<dbReference type="HOGENOM" id="CLU_055525_0_0_1"/>
<dbReference type="PANTHER" id="PTHR31672">
    <property type="entry name" value="BNACNNG10540D PROTEIN"/>
    <property type="match status" value="1"/>
</dbReference>
<dbReference type="EMBL" id="KI394293">
    <property type="protein sequence ID" value="ERN04205.1"/>
    <property type="molecule type" value="Genomic_DNA"/>
</dbReference>
<proteinExistence type="predicted"/>
<dbReference type="AlphaFoldDB" id="W1PB27"/>
<feature type="region of interest" description="Disordered" evidence="1">
    <location>
        <begin position="1"/>
        <end position="25"/>
    </location>
</feature>
<name>W1PB27_AMBTC</name>
<dbReference type="Gramene" id="ERN04205">
    <property type="protein sequence ID" value="ERN04205"/>
    <property type="gene ID" value="AMTR_s00077p00120140"/>
</dbReference>
<dbReference type="SUPFAM" id="SSF81383">
    <property type="entry name" value="F-box domain"/>
    <property type="match status" value="1"/>
</dbReference>
<feature type="compositionally biased region" description="Polar residues" evidence="1">
    <location>
        <begin position="15"/>
        <end position="25"/>
    </location>
</feature>